<gene>
    <name evidence="1" type="ORF">FE795_08155</name>
</gene>
<dbReference type="Pfam" id="PF05772">
    <property type="entry name" value="NinB"/>
    <property type="match status" value="1"/>
</dbReference>
<protein>
    <submittedName>
        <fullName evidence="1">Recombinase</fullName>
    </submittedName>
</protein>
<dbReference type="Proteomes" id="UP000826050">
    <property type="component" value="Chromosome"/>
</dbReference>
<organism evidence="1 2">
    <name type="scientific">Alcaligenes ammonioxydans</name>
    <dbReference type="NCBI Taxonomy" id="2582914"/>
    <lineage>
        <taxon>Bacteria</taxon>
        <taxon>Pseudomonadati</taxon>
        <taxon>Pseudomonadota</taxon>
        <taxon>Betaproteobacteria</taxon>
        <taxon>Burkholderiales</taxon>
        <taxon>Alcaligenaceae</taxon>
        <taxon>Alcaligenes</taxon>
    </lineage>
</organism>
<dbReference type="InterPro" id="IPR008711">
    <property type="entry name" value="Recombinase_NinB"/>
</dbReference>
<evidence type="ECO:0000313" key="2">
    <source>
        <dbReference type="Proteomes" id="UP000826050"/>
    </source>
</evidence>
<sequence>MWGPDMRLIYREFTLRDGLSWNNLVALVRANARAAIDNDKPLKVIVTQAEAKRRSVQNRYYWVAVITPIAEQAWVGGHQFSKESWHELYGRMFGVCEDITLPDGEVVTRRLSTTDMTVSQFSEYCERVQAHAAQEYGVEFS</sequence>
<reference evidence="1 2" key="1">
    <citation type="submission" date="2020-02" db="EMBL/GenBank/DDBJ databases">
        <title>Partial ammonium oxidation to N2 by heterotrophic bacteria.</title>
        <authorList>
            <person name="Wu M."/>
        </authorList>
    </citation>
    <scope>NUCLEOTIDE SEQUENCE [LARGE SCALE GENOMIC DNA]</scope>
    <source>
        <strain evidence="1 2">HO-1</strain>
    </source>
</reference>
<evidence type="ECO:0000313" key="1">
    <source>
        <dbReference type="EMBL" id="QXX78990.1"/>
    </source>
</evidence>
<keyword evidence="2" id="KW-1185">Reference proteome</keyword>
<dbReference type="EMBL" id="CP049362">
    <property type="protein sequence ID" value="QXX78990.1"/>
    <property type="molecule type" value="Genomic_DNA"/>
</dbReference>
<accession>A0ABX8SSL9</accession>
<proteinExistence type="predicted"/>
<name>A0ABX8SSL9_9BURK</name>